<evidence type="ECO:0000313" key="8">
    <source>
        <dbReference type="EMBL" id="KAF3766573.1"/>
    </source>
</evidence>
<keyword evidence="6" id="KW-0539">Nucleus</keyword>
<keyword evidence="9" id="KW-1185">Reference proteome</keyword>
<feature type="compositionally biased region" description="Basic and acidic residues" evidence="7">
    <location>
        <begin position="53"/>
        <end position="62"/>
    </location>
</feature>
<evidence type="ECO:0000256" key="3">
    <source>
        <dbReference type="ARBA" id="ARBA00022763"/>
    </source>
</evidence>
<comment type="subcellular location">
    <subcellularLocation>
        <location evidence="1">Nucleus</location>
    </subcellularLocation>
</comment>
<evidence type="ECO:0000256" key="1">
    <source>
        <dbReference type="ARBA" id="ARBA00004123"/>
    </source>
</evidence>
<feature type="compositionally biased region" description="Acidic residues" evidence="7">
    <location>
        <begin position="65"/>
        <end position="87"/>
    </location>
</feature>
<dbReference type="GO" id="GO:0071821">
    <property type="term" value="C:FANCM-MHF complex"/>
    <property type="evidence" value="ECO:0007669"/>
    <property type="project" value="TreeGrafter"/>
</dbReference>
<evidence type="ECO:0000256" key="4">
    <source>
        <dbReference type="ARBA" id="ARBA00023125"/>
    </source>
</evidence>
<feature type="region of interest" description="Disordered" evidence="7">
    <location>
        <begin position="1"/>
        <end position="93"/>
    </location>
</feature>
<evidence type="ECO:0000256" key="6">
    <source>
        <dbReference type="ARBA" id="ARBA00023242"/>
    </source>
</evidence>
<dbReference type="OrthoDB" id="2500381at2759"/>
<comment type="caution">
    <text evidence="8">The sequence shown here is derived from an EMBL/GenBank/DDBJ whole genome shotgun (WGS) entry which is preliminary data.</text>
</comment>
<protein>
    <recommendedName>
        <fullName evidence="10">Centromere protein X</fullName>
    </recommendedName>
</protein>
<comment type="similarity">
    <text evidence="2">Belongs to the CENP-X/MHF2 family.</text>
</comment>
<reference evidence="8" key="1">
    <citation type="journal article" date="2020" name="Phytopathology">
        <title>Genome sequence of the chestnut blight fungus Cryphonectria parasitica EP155: A fundamental resource for an archetypical invasive plant pathogen.</title>
        <authorList>
            <person name="Crouch J.A."/>
            <person name="Dawe A."/>
            <person name="Aerts A."/>
            <person name="Barry K."/>
            <person name="Churchill A.C.L."/>
            <person name="Grimwood J."/>
            <person name="Hillman B."/>
            <person name="Milgroom M.G."/>
            <person name="Pangilinan J."/>
            <person name="Smith M."/>
            <person name="Salamov A."/>
            <person name="Schmutz J."/>
            <person name="Yadav J."/>
            <person name="Grigoriev I.V."/>
            <person name="Nuss D."/>
        </authorList>
    </citation>
    <scope>NUCLEOTIDE SEQUENCE</scope>
    <source>
        <strain evidence="8">EP155</strain>
    </source>
</reference>
<dbReference type="Gene3D" id="6.10.130.30">
    <property type="match status" value="1"/>
</dbReference>
<accession>A0A9P4Y4J7</accession>
<evidence type="ECO:0008006" key="10">
    <source>
        <dbReference type="Google" id="ProtNLM"/>
    </source>
</evidence>
<dbReference type="EMBL" id="MU032347">
    <property type="protein sequence ID" value="KAF3766573.1"/>
    <property type="molecule type" value="Genomic_DNA"/>
</dbReference>
<gene>
    <name evidence="8" type="ORF">M406DRAFT_291060</name>
</gene>
<keyword evidence="4" id="KW-0238">DNA-binding</keyword>
<dbReference type="InterPro" id="IPR018552">
    <property type="entry name" value="CENP-X"/>
</dbReference>
<dbReference type="Proteomes" id="UP000803844">
    <property type="component" value="Unassembled WGS sequence"/>
</dbReference>
<dbReference type="GO" id="GO:0051382">
    <property type="term" value="P:kinetochore assembly"/>
    <property type="evidence" value="ECO:0007669"/>
    <property type="project" value="InterPro"/>
</dbReference>
<keyword evidence="5" id="KW-0234">DNA repair</keyword>
<evidence type="ECO:0000256" key="7">
    <source>
        <dbReference type="SAM" id="MobiDB-lite"/>
    </source>
</evidence>
<dbReference type="Pfam" id="PF09415">
    <property type="entry name" value="CENP-X"/>
    <property type="match status" value="1"/>
</dbReference>
<proteinExistence type="inferred from homology"/>
<sequence length="159" mass="16982">MPPKKSTSVAPRGRPPGSKNKASSASSRSAAIDKPIAASKAKTKGKQPARASESPELHRAGGAEDPMEVEGDDDGDALDEDGSDDEPEKTIPPGLLTRIVYEFFEKDGTRITKDANDALAKYMDVFVKEAIARAAAERDGGFMEVEDLEKIAPQLLLDL</sequence>
<name>A0A9P4Y4J7_CRYP1</name>
<evidence type="ECO:0000256" key="5">
    <source>
        <dbReference type="ARBA" id="ARBA00023204"/>
    </source>
</evidence>
<keyword evidence="3" id="KW-0227">DNA damage</keyword>
<evidence type="ECO:0000256" key="2">
    <source>
        <dbReference type="ARBA" id="ARBA00009359"/>
    </source>
</evidence>
<dbReference type="GeneID" id="63836068"/>
<dbReference type="PANTHER" id="PTHR28680:SF1">
    <property type="entry name" value="CENTROMERE PROTEIN X"/>
    <property type="match status" value="1"/>
</dbReference>
<dbReference type="GO" id="GO:0006281">
    <property type="term" value="P:DNA repair"/>
    <property type="evidence" value="ECO:0007669"/>
    <property type="project" value="UniProtKB-KW"/>
</dbReference>
<dbReference type="PANTHER" id="PTHR28680">
    <property type="entry name" value="CENTROMERE PROTEIN X"/>
    <property type="match status" value="1"/>
</dbReference>
<dbReference type="AlphaFoldDB" id="A0A9P4Y4J7"/>
<evidence type="ECO:0000313" key="9">
    <source>
        <dbReference type="Proteomes" id="UP000803844"/>
    </source>
</evidence>
<organism evidence="8 9">
    <name type="scientific">Cryphonectria parasitica (strain ATCC 38755 / EP155)</name>
    <dbReference type="NCBI Taxonomy" id="660469"/>
    <lineage>
        <taxon>Eukaryota</taxon>
        <taxon>Fungi</taxon>
        <taxon>Dikarya</taxon>
        <taxon>Ascomycota</taxon>
        <taxon>Pezizomycotina</taxon>
        <taxon>Sordariomycetes</taxon>
        <taxon>Sordariomycetidae</taxon>
        <taxon>Diaporthales</taxon>
        <taxon>Cryphonectriaceae</taxon>
        <taxon>Cryphonectria-Endothia species complex</taxon>
        <taxon>Cryphonectria</taxon>
    </lineage>
</organism>
<dbReference type="RefSeq" id="XP_040777534.1">
    <property type="nucleotide sequence ID" value="XM_040918939.1"/>
</dbReference>
<dbReference type="GO" id="GO:0000712">
    <property type="term" value="P:resolution of meiotic recombination intermediates"/>
    <property type="evidence" value="ECO:0007669"/>
    <property type="project" value="TreeGrafter"/>
</dbReference>
<dbReference type="GO" id="GO:0003677">
    <property type="term" value="F:DNA binding"/>
    <property type="evidence" value="ECO:0007669"/>
    <property type="project" value="UniProtKB-KW"/>
</dbReference>
<dbReference type="CDD" id="cd22921">
    <property type="entry name" value="HFD_CENP-X"/>
    <property type="match status" value="1"/>
</dbReference>
<dbReference type="GO" id="GO:0031297">
    <property type="term" value="P:replication fork processing"/>
    <property type="evidence" value="ECO:0007669"/>
    <property type="project" value="TreeGrafter"/>
</dbReference>